<name>A0A0S3QYX9_PHAAN</name>
<evidence type="ECO:0000313" key="2">
    <source>
        <dbReference type="Proteomes" id="UP000291084"/>
    </source>
</evidence>
<reference evidence="1 2" key="1">
    <citation type="journal article" date="2015" name="Sci. Rep.">
        <title>The power of single molecule real-time sequencing technology in the de novo assembly of a eukaryotic genome.</title>
        <authorList>
            <person name="Sakai H."/>
            <person name="Naito K."/>
            <person name="Ogiso-Tanaka E."/>
            <person name="Takahashi Y."/>
            <person name="Iseki K."/>
            <person name="Muto C."/>
            <person name="Satou K."/>
            <person name="Teruya K."/>
            <person name="Shiroma A."/>
            <person name="Shimoji M."/>
            <person name="Hirano T."/>
            <person name="Itoh T."/>
            <person name="Kaga A."/>
            <person name="Tomooka N."/>
        </authorList>
    </citation>
    <scope>NUCLEOTIDE SEQUENCE [LARGE SCALE GENOMIC DNA]</scope>
    <source>
        <strain evidence="2">cv. Shumari</strain>
    </source>
</reference>
<organism evidence="1 2">
    <name type="scientific">Vigna angularis var. angularis</name>
    <dbReference type="NCBI Taxonomy" id="157739"/>
    <lineage>
        <taxon>Eukaryota</taxon>
        <taxon>Viridiplantae</taxon>
        <taxon>Streptophyta</taxon>
        <taxon>Embryophyta</taxon>
        <taxon>Tracheophyta</taxon>
        <taxon>Spermatophyta</taxon>
        <taxon>Magnoliopsida</taxon>
        <taxon>eudicotyledons</taxon>
        <taxon>Gunneridae</taxon>
        <taxon>Pentapetalae</taxon>
        <taxon>rosids</taxon>
        <taxon>fabids</taxon>
        <taxon>Fabales</taxon>
        <taxon>Fabaceae</taxon>
        <taxon>Papilionoideae</taxon>
        <taxon>50 kb inversion clade</taxon>
        <taxon>NPAAA clade</taxon>
        <taxon>indigoferoid/millettioid clade</taxon>
        <taxon>Phaseoleae</taxon>
        <taxon>Vigna</taxon>
    </lineage>
</organism>
<sequence length="92" mass="10509">RWGFSFSNRIHYLGIRKKKEPLSLTPTLLCNIMSHLPALSSYLCCLSSDNKNSLSQSHGIFHTHFLNTCFLVQRFGEICGGWHKESIILLNT</sequence>
<accession>A0A0S3QYX9</accession>
<evidence type="ECO:0000313" key="1">
    <source>
        <dbReference type="EMBL" id="BAT73566.1"/>
    </source>
</evidence>
<dbReference type="Proteomes" id="UP000291084">
    <property type="component" value="Chromosome 1"/>
</dbReference>
<protein>
    <submittedName>
        <fullName evidence="1">Uncharacterized protein</fullName>
    </submittedName>
</protein>
<dbReference type="EMBL" id="AP015034">
    <property type="protein sequence ID" value="BAT73566.1"/>
    <property type="molecule type" value="Genomic_DNA"/>
</dbReference>
<keyword evidence="2" id="KW-1185">Reference proteome</keyword>
<dbReference type="AlphaFoldDB" id="A0A0S3QYX9"/>
<proteinExistence type="predicted"/>
<gene>
    <name evidence="1" type="primary">Vigan.01G106500</name>
    <name evidence="1" type="ORF">VIGAN_01106500</name>
</gene>
<feature type="non-terminal residue" evidence="1">
    <location>
        <position position="1"/>
    </location>
</feature>